<reference evidence="1" key="1">
    <citation type="journal article" date="2021" name="Nat. Commun.">
        <title>Genomic analyses provide insights into spinach domestication and the genetic basis of agronomic traits.</title>
        <authorList>
            <person name="Cai X."/>
            <person name="Sun X."/>
            <person name="Xu C."/>
            <person name="Sun H."/>
            <person name="Wang X."/>
            <person name="Ge C."/>
            <person name="Zhang Z."/>
            <person name="Wang Q."/>
            <person name="Fei Z."/>
            <person name="Jiao C."/>
            <person name="Wang Q."/>
        </authorList>
    </citation>
    <scope>NUCLEOTIDE SEQUENCE [LARGE SCALE GENOMIC DNA]</scope>
    <source>
        <strain evidence="1">cv. Varoflay</strain>
    </source>
</reference>
<name>A0ABM3QIV6_SPIOL</name>
<protein>
    <submittedName>
        <fullName evidence="2">Uncharacterized protein</fullName>
    </submittedName>
</protein>
<keyword evidence="1" id="KW-1185">Reference proteome</keyword>
<gene>
    <name evidence="2" type="primary">LOC130459768</name>
</gene>
<proteinExistence type="predicted"/>
<dbReference type="GeneID" id="130459768"/>
<evidence type="ECO:0000313" key="2">
    <source>
        <dbReference type="RefSeq" id="XP_056683290.1"/>
    </source>
</evidence>
<dbReference type="RefSeq" id="XP_056683290.1">
    <property type="nucleotide sequence ID" value="XM_056827312.1"/>
</dbReference>
<sequence>MRVDLDSSTLDPPLLFFSLISSGIHIDVVWTMGLQCTILVHQCIPYMILTEMREFNTGILGELFNSIDGTVYLCKWIWSRMHLKMMMVEEKIQGMMHNSSNYEAHILEVVGFNLSGLCFEDAILE</sequence>
<organism evidence="1 2">
    <name type="scientific">Spinacia oleracea</name>
    <name type="common">Spinach</name>
    <dbReference type="NCBI Taxonomy" id="3562"/>
    <lineage>
        <taxon>Eukaryota</taxon>
        <taxon>Viridiplantae</taxon>
        <taxon>Streptophyta</taxon>
        <taxon>Embryophyta</taxon>
        <taxon>Tracheophyta</taxon>
        <taxon>Spermatophyta</taxon>
        <taxon>Magnoliopsida</taxon>
        <taxon>eudicotyledons</taxon>
        <taxon>Gunneridae</taxon>
        <taxon>Pentapetalae</taxon>
        <taxon>Caryophyllales</taxon>
        <taxon>Chenopodiaceae</taxon>
        <taxon>Chenopodioideae</taxon>
        <taxon>Anserineae</taxon>
        <taxon>Spinacia</taxon>
    </lineage>
</organism>
<reference evidence="2" key="2">
    <citation type="submission" date="2025-08" db="UniProtKB">
        <authorList>
            <consortium name="RefSeq"/>
        </authorList>
    </citation>
    <scope>IDENTIFICATION</scope>
    <source>
        <tissue evidence="2">Leaf</tissue>
    </source>
</reference>
<accession>A0ABM3QIV6</accession>
<evidence type="ECO:0000313" key="1">
    <source>
        <dbReference type="Proteomes" id="UP000813463"/>
    </source>
</evidence>
<dbReference type="Proteomes" id="UP000813463">
    <property type="component" value="Chromosome 4"/>
</dbReference>